<gene>
    <name evidence="2" type="ORF">HLPCO_003190</name>
</gene>
<proteinExistence type="predicted"/>
<evidence type="ECO:0000256" key="1">
    <source>
        <dbReference type="SAM" id="Phobius"/>
    </source>
</evidence>
<dbReference type="EMBL" id="AFNU02000034">
    <property type="protein sequence ID" value="ERJ10857.1"/>
    <property type="molecule type" value="Genomic_DNA"/>
</dbReference>
<name>U2DQF9_9MOLU</name>
<dbReference type="InParanoid" id="U2DQF9"/>
<feature type="transmembrane region" description="Helical" evidence="1">
    <location>
        <begin position="12"/>
        <end position="30"/>
    </location>
</feature>
<feature type="transmembrane region" description="Helical" evidence="1">
    <location>
        <begin position="42"/>
        <end position="66"/>
    </location>
</feature>
<dbReference type="AlphaFoldDB" id="U2DQF9"/>
<evidence type="ECO:0000313" key="2">
    <source>
        <dbReference type="EMBL" id="ERJ10857.1"/>
    </source>
</evidence>
<accession>U2DQF9</accession>
<reference evidence="2 3" key="2">
    <citation type="journal article" date="2013" name="PLoS ONE">
        <title>INDIGO - INtegrated Data Warehouse of MIcrobial GenOmes with Examples from the Red Sea Extremophiles.</title>
        <authorList>
            <person name="Alam I."/>
            <person name="Antunes A."/>
            <person name="Kamau A.A."/>
            <person name="Ba Alawi W."/>
            <person name="Kalkatawi M."/>
            <person name="Stingl U."/>
            <person name="Bajic V.B."/>
        </authorList>
    </citation>
    <scope>NUCLEOTIDE SEQUENCE [LARGE SCALE GENOMIC DNA]</scope>
    <source>
        <strain evidence="2 3">SSD-17B</strain>
    </source>
</reference>
<sequence length="82" mass="9584">MGKIKSNAFSSFLYSLIILLISLQTVGLLLESIYNPFAFNIWYISIISIIILTILVLILFVIYYFLFKYIGRTIYELFADKE</sequence>
<dbReference type="Proteomes" id="UP000005707">
    <property type="component" value="Unassembled WGS sequence"/>
</dbReference>
<protein>
    <submittedName>
        <fullName evidence="2">Uncharacterized protein</fullName>
    </submittedName>
</protein>
<dbReference type="RefSeq" id="WP_021031222.1">
    <property type="nucleotide sequence ID" value="NZ_AFNU02000034.1"/>
</dbReference>
<keyword evidence="3" id="KW-1185">Reference proteome</keyword>
<organism evidence="2 3">
    <name type="scientific">Haloplasma contractile SSD-17B</name>
    <dbReference type="NCBI Taxonomy" id="1033810"/>
    <lineage>
        <taxon>Bacteria</taxon>
        <taxon>Bacillati</taxon>
        <taxon>Mycoplasmatota</taxon>
        <taxon>Mollicutes</taxon>
        <taxon>Haloplasmatales</taxon>
        <taxon>Haloplasmataceae</taxon>
        <taxon>Haloplasma</taxon>
    </lineage>
</organism>
<keyword evidence="1" id="KW-1133">Transmembrane helix</keyword>
<keyword evidence="1" id="KW-0472">Membrane</keyword>
<keyword evidence="1" id="KW-0812">Transmembrane</keyword>
<evidence type="ECO:0000313" key="3">
    <source>
        <dbReference type="Proteomes" id="UP000005707"/>
    </source>
</evidence>
<reference evidence="2 3" key="1">
    <citation type="journal article" date="2011" name="J. Bacteriol.">
        <title>Genome sequence of Haloplasma contractile, an unusual contractile bacterium from a deep-sea anoxic brine lake.</title>
        <authorList>
            <person name="Antunes A."/>
            <person name="Alam I."/>
            <person name="El Dorry H."/>
            <person name="Siam R."/>
            <person name="Robertson A."/>
            <person name="Bajic V.B."/>
            <person name="Stingl U."/>
        </authorList>
    </citation>
    <scope>NUCLEOTIDE SEQUENCE [LARGE SCALE GENOMIC DNA]</scope>
    <source>
        <strain evidence="2 3">SSD-17B</strain>
    </source>
</reference>
<comment type="caution">
    <text evidence="2">The sequence shown here is derived from an EMBL/GenBank/DDBJ whole genome shotgun (WGS) entry which is preliminary data.</text>
</comment>